<organism evidence="5 6">
    <name type="scientific">Ananas comosus</name>
    <name type="common">Pineapple</name>
    <name type="synonym">Ananas ananas</name>
    <dbReference type="NCBI Taxonomy" id="4615"/>
    <lineage>
        <taxon>Eukaryota</taxon>
        <taxon>Viridiplantae</taxon>
        <taxon>Streptophyta</taxon>
        <taxon>Embryophyta</taxon>
        <taxon>Tracheophyta</taxon>
        <taxon>Spermatophyta</taxon>
        <taxon>Magnoliopsida</taxon>
        <taxon>Liliopsida</taxon>
        <taxon>Poales</taxon>
        <taxon>Bromeliaceae</taxon>
        <taxon>Bromelioideae</taxon>
        <taxon>Ananas</taxon>
    </lineage>
</organism>
<dbReference type="STRING" id="4615.A0A199W661"/>
<evidence type="ECO:0000256" key="1">
    <source>
        <dbReference type="ARBA" id="ARBA00022737"/>
    </source>
</evidence>
<evidence type="ECO:0000313" key="6">
    <source>
        <dbReference type="Proteomes" id="UP000092600"/>
    </source>
</evidence>
<protein>
    <submittedName>
        <fullName evidence="5">E3 ubiquitin-protein ligase XB3</fullName>
    </submittedName>
</protein>
<dbReference type="Pfam" id="PF12796">
    <property type="entry name" value="Ank_2"/>
    <property type="match status" value="1"/>
</dbReference>
<proteinExistence type="predicted"/>
<feature type="region of interest" description="Disordered" evidence="4">
    <location>
        <begin position="1"/>
        <end position="25"/>
    </location>
</feature>
<feature type="repeat" description="ANK" evidence="3">
    <location>
        <begin position="219"/>
        <end position="251"/>
    </location>
</feature>
<dbReference type="PROSITE" id="PS50088">
    <property type="entry name" value="ANK_REPEAT"/>
    <property type="match status" value="2"/>
</dbReference>
<dbReference type="PANTHER" id="PTHR24198:SF165">
    <property type="entry name" value="ANKYRIN REPEAT-CONTAINING PROTEIN-RELATED"/>
    <property type="match status" value="1"/>
</dbReference>
<evidence type="ECO:0000256" key="3">
    <source>
        <dbReference type="PROSITE-ProRule" id="PRU00023"/>
    </source>
</evidence>
<evidence type="ECO:0000256" key="4">
    <source>
        <dbReference type="SAM" id="MobiDB-lite"/>
    </source>
</evidence>
<dbReference type="Pfam" id="PF00023">
    <property type="entry name" value="Ank"/>
    <property type="match status" value="1"/>
</dbReference>
<gene>
    <name evidence="5" type="ORF">ACMD2_06861</name>
</gene>
<reference evidence="5 6" key="1">
    <citation type="journal article" date="2016" name="DNA Res.">
        <title>The draft genome of MD-2 pineapple using hybrid error correction of long reads.</title>
        <authorList>
            <person name="Redwan R.M."/>
            <person name="Saidin A."/>
            <person name="Kumar S.V."/>
        </authorList>
    </citation>
    <scope>NUCLEOTIDE SEQUENCE [LARGE SCALE GENOMIC DNA]</scope>
    <source>
        <strain evidence="6">cv. MD2</strain>
        <tissue evidence="5">Leaf</tissue>
    </source>
</reference>
<dbReference type="Proteomes" id="UP000092600">
    <property type="component" value="Unassembled WGS sequence"/>
</dbReference>
<dbReference type="InterPro" id="IPR002110">
    <property type="entry name" value="Ankyrin_rpt"/>
</dbReference>
<evidence type="ECO:0000256" key="2">
    <source>
        <dbReference type="ARBA" id="ARBA00023043"/>
    </source>
</evidence>
<dbReference type="InterPro" id="IPR036770">
    <property type="entry name" value="Ankyrin_rpt-contain_sf"/>
</dbReference>
<name>A0A199W661_ANACO</name>
<dbReference type="SMART" id="SM00248">
    <property type="entry name" value="ANK"/>
    <property type="match status" value="4"/>
</dbReference>
<accession>A0A199W661</accession>
<comment type="caution">
    <text evidence="5">The sequence shown here is derived from an EMBL/GenBank/DDBJ whole genome shotgun (WGS) entry which is preliminary data.</text>
</comment>
<feature type="repeat" description="ANK" evidence="3">
    <location>
        <begin position="177"/>
        <end position="202"/>
    </location>
</feature>
<evidence type="ECO:0000313" key="5">
    <source>
        <dbReference type="EMBL" id="OAY84736.1"/>
    </source>
</evidence>
<dbReference type="EMBL" id="LSRQ01000177">
    <property type="protein sequence ID" value="OAY84736.1"/>
    <property type="molecule type" value="Genomic_DNA"/>
</dbReference>
<keyword evidence="1" id="KW-0677">Repeat</keyword>
<dbReference type="PANTHER" id="PTHR24198">
    <property type="entry name" value="ANKYRIN REPEAT AND PROTEIN KINASE DOMAIN-CONTAINING PROTEIN"/>
    <property type="match status" value="1"/>
</dbReference>
<dbReference type="Gene3D" id="1.25.40.20">
    <property type="entry name" value="Ankyrin repeat-containing domain"/>
    <property type="match status" value="2"/>
</dbReference>
<dbReference type="SUPFAM" id="SSF48403">
    <property type="entry name" value="Ankyrin repeat"/>
    <property type="match status" value="1"/>
</dbReference>
<dbReference type="AlphaFoldDB" id="A0A199W661"/>
<dbReference type="PROSITE" id="PS50297">
    <property type="entry name" value="ANK_REP_REGION"/>
    <property type="match status" value="2"/>
</dbReference>
<sequence length="379" mass="41809">MGPGREPRRLGARALPSRSRRGLGRGGVFSAESTLRYPQHHLLQSPIPPPHRRLRWAPRVWGFGFSGLGWFQALSMFLDMSVHPDSLNRRKQYWNYVGLRVPLMLSVMDGKITCTQKLLQAGANILLFDSSHARTCLHYAAYYGHSDCLQAILIAARLSSVADSWGFTRFMNVRDGSGATPLHLAVRLGRPDCIRMLLDNGALVIFSIRLTKITNYYYPGSTSLHLAARKGCLDCVRNLLAWGANQKQKDSSGRVMRSSVASALTKHAPLKSETGHQMCTYCMLSLCCHSEPNPVTSHLSAPSCPFCRILTTQLVVANVKNNAEGDKNLRARISKRTRKLNEGSSSLKGLSSAISLFGRINGRGKLKVDDSGCSVTDKL</sequence>
<keyword evidence="2 3" id="KW-0040">ANK repeat</keyword>